<dbReference type="AlphaFoldDB" id="A0A0F9HYT4"/>
<evidence type="ECO:0000313" key="1">
    <source>
        <dbReference type="EMBL" id="KKL80297.1"/>
    </source>
</evidence>
<sequence>MWFRELGAIYQSGAKSPIYPQATGNMTQAFLVPVRGLQVHRQQQEGMMERVTRRIAWPGGRRPLKAGTRPKTPEVKCSTPLFWLDEVGTCYSLEDYQRVLSRLKRQGVLTVVSTPWLTIAGGNDA</sequence>
<accession>A0A0F9HYT4</accession>
<name>A0A0F9HYT4_9ZZZZ</name>
<protein>
    <submittedName>
        <fullName evidence="1">Uncharacterized protein</fullName>
    </submittedName>
</protein>
<dbReference type="EMBL" id="LAZR01022895">
    <property type="protein sequence ID" value="KKL80297.1"/>
    <property type="molecule type" value="Genomic_DNA"/>
</dbReference>
<reference evidence="1" key="1">
    <citation type="journal article" date="2015" name="Nature">
        <title>Complex archaea that bridge the gap between prokaryotes and eukaryotes.</title>
        <authorList>
            <person name="Spang A."/>
            <person name="Saw J.H."/>
            <person name="Jorgensen S.L."/>
            <person name="Zaremba-Niedzwiedzka K."/>
            <person name="Martijn J."/>
            <person name="Lind A.E."/>
            <person name="van Eijk R."/>
            <person name="Schleper C."/>
            <person name="Guy L."/>
            <person name="Ettema T.J."/>
        </authorList>
    </citation>
    <scope>NUCLEOTIDE SEQUENCE</scope>
</reference>
<gene>
    <name evidence="1" type="ORF">LCGC14_2006180</name>
</gene>
<proteinExistence type="predicted"/>
<comment type="caution">
    <text evidence="1">The sequence shown here is derived from an EMBL/GenBank/DDBJ whole genome shotgun (WGS) entry which is preliminary data.</text>
</comment>
<organism evidence="1">
    <name type="scientific">marine sediment metagenome</name>
    <dbReference type="NCBI Taxonomy" id="412755"/>
    <lineage>
        <taxon>unclassified sequences</taxon>
        <taxon>metagenomes</taxon>
        <taxon>ecological metagenomes</taxon>
    </lineage>
</organism>